<feature type="compositionally biased region" description="Basic and acidic residues" evidence="2">
    <location>
        <begin position="108"/>
        <end position="124"/>
    </location>
</feature>
<dbReference type="GO" id="GO:0003677">
    <property type="term" value="F:DNA binding"/>
    <property type="evidence" value="ECO:0007669"/>
    <property type="project" value="UniProtKB-KW"/>
</dbReference>
<dbReference type="AlphaFoldDB" id="A0A4R4AHM0"/>
<dbReference type="EMBL" id="SMDC01000002">
    <property type="protein sequence ID" value="TCW38249.1"/>
    <property type="molecule type" value="Genomic_DNA"/>
</dbReference>
<gene>
    <name evidence="4" type="ORF">EDC29_102140</name>
</gene>
<dbReference type="RefSeq" id="WP_123139976.1">
    <property type="nucleotide sequence ID" value="NZ_NRRH01000006.1"/>
</dbReference>
<feature type="region of interest" description="Disordered" evidence="2">
    <location>
        <begin position="108"/>
        <end position="133"/>
    </location>
</feature>
<organism evidence="4 5">
    <name type="scientific">Marichromatium gracile</name>
    <name type="common">Chromatium gracile</name>
    <dbReference type="NCBI Taxonomy" id="1048"/>
    <lineage>
        <taxon>Bacteria</taxon>
        <taxon>Pseudomonadati</taxon>
        <taxon>Pseudomonadota</taxon>
        <taxon>Gammaproteobacteria</taxon>
        <taxon>Chromatiales</taxon>
        <taxon>Chromatiaceae</taxon>
        <taxon>Marichromatium</taxon>
    </lineage>
</organism>
<accession>A0A4R4AHM0</accession>
<comment type="caution">
    <text evidence="4">The sequence shown here is derived from an EMBL/GenBank/DDBJ whole genome shotgun (WGS) entry which is preliminary data.</text>
</comment>
<evidence type="ECO:0000256" key="1">
    <source>
        <dbReference type="SAM" id="Coils"/>
    </source>
</evidence>
<reference evidence="4 5" key="1">
    <citation type="submission" date="2019-03" db="EMBL/GenBank/DDBJ databases">
        <title>Genomic Encyclopedia of Type Strains, Phase IV (KMG-IV): sequencing the most valuable type-strain genomes for metagenomic binning, comparative biology and taxonomic classification.</title>
        <authorList>
            <person name="Goeker M."/>
        </authorList>
    </citation>
    <scope>NUCLEOTIDE SEQUENCE [LARGE SCALE GENOMIC DNA]</scope>
    <source>
        <strain evidence="4 5">DSM 203</strain>
    </source>
</reference>
<keyword evidence="4" id="KW-0238">DNA-binding</keyword>
<evidence type="ECO:0000256" key="2">
    <source>
        <dbReference type="SAM" id="MobiDB-lite"/>
    </source>
</evidence>
<evidence type="ECO:0000259" key="3">
    <source>
        <dbReference type="Pfam" id="PF00816"/>
    </source>
</evidence>
<feature type="domain" description="DNA-binding protein H-NS-like C-terminal" evidence="3">
    <location>
        <begin position="84"/>
        <end position="124"/>
    </location>
</feature>
<feature type="coiled-coil region" evidence="1">
    <location>
        <begin position="1"/>
        <end position="46"/>
    </location>
</feature>
<proteinExistence type="predicted"/>
<evidence type="ECO:0000313" key="5">
    <source>
        <dbReference type="Proteomes" id="UP000295247"/>
    </source>
</evidence>
<dbReference type="Pfam" id="PF00816">
    <property type="entry name" value="Histone_HNS"/>
    <property type="match status" value="1"/>
</dbReference>
<sequence length="133" mass="15722">MEYANLSVEEIRRQLEEAESKQSELKRALEIRRREAKKEVAQEVRDLIQQRGYDLAEIVELLDGKKPRRTGARKSSGSRQYTEYFDPENPENVYVRGVLPRWMKDKMTEKGLDHSSKEDRDTFKKTYLQVKNG</sequence>
<keyword evidence="1" id="KW-0175">Coiled coil</keyword>
<dbReference type="Proteomes" id="UP000295247">
    <property type="component" value="Unassembled WGS sequence"/>
</dbReference>
<evidence type="ECO:0000313" key="4">
    <source>
        <dbReference type="EMBL" id="TCW38249.1"/>
    </source>
</evidence>
<name>A0A4R4AHM0_MARGR</name>
<protein>
    <submittedName>
        <fullName evidence="4">DNA-binding protein H-NS</fullName>
    </submittedName>
</protein>
<dbReference type="InterPro" id="IPR027444">
    <property type="entry name" value="H-NS_C_dom"/>
</dbReference>